<organism evidence="1 2">
    <name type="scientific">Nephila pilipes</name>
    <name type="common">Giant wood spider</name>
    <name type="synonym">Nephila maculata</name>
    <dbReference type="NCBI Taxonomy" id="299642"/>
    <lineage>
        <taxon>Eukaryota</taxon>
        <taxon>Metazoa</taxon>
        <taxon>Ecdysozoa</taxon>
        <taxon>Arthropoda</taxon>
        <taxon>Chelicerata</taxon>
        <taxon>Arachnida</taxon>
        <taxon>Araneae</taxon>
        <taxon>Araneomorphae</taxon>
        <taxon>Entelegynae</taxon>
        <taxon>Araneoidea</taxon>
        <taxon>Nephilidae</taxon>
        <taxon>Nephila</taxon>
    </lineage>
</organism>
<comment type="caution">
    <text evidence="1">The sequence shown here is derived from an EMBL/GenBank/DDBJ whole genome shotgun (WGS) entry which is preliminary data.</text>
</comment>
<accession>A0A8X6TXT7</accession>
<evidence type="ECO:0000313" key="2">
    <source>
        <dbReference type="Proteomes" id="UP000887013"/>
    </source>
</evidence>
<evidence type="ECO:0000313" key="1">
    <source>
        <dbReference type="EMBL" id="GFT58453.1"/>
    </source>
</evidence>
<dbReference type="Proteomes" id="UP000887013">
    <property type="component" value="Unassembled WGS sequence"/>
</dbReference>
<sequence length="107" mass="12262">MQKKNNGKNPYYLLTLMSSSVLRLRDMLKNSFCHWRAPSSFVMEYYLSRTTSVTITFIQDRVSPHITVPVHSFPYSALGRIALSIDPFHTHGNPRSLDLASCDKWLG</sequence>
<reference evidence="1" key="1">
    <citation type="submission" date="2020-08" db="EMBL/GenBank/DDBJ databases">
        <title>Multicomponent nature underlies the extraordinary mechanical properties of spider dragline silk.</title>
        <authorList>
            <person name="Kono N."/>
            <person name="Nakamura H."/>
            <person name="Mori M."/>
            <person name="Yoshida Y."/>
            <person name="Ohtoshi R."/>
            <person name="Malay A.D."/>
            <person name="Moran D.A.P."/>
            <person name="Tomita M."/>
            <person name="Numata K."/>
            <person name="Arakawa K."/>
        </authorList>
    </citation>
    <scope>NUCLEOTIDE SEQUENCE</scope>
</reference>
<proteinExistence type="predicted"/>
<keyword evidence="2" id="KW-1185">Reference proteome</keyword>
<gene>
    <name evidence="1" type="ORF">NPIL_528881</name>
</gene>
<protein>
    <submittedName>
        <fullName evidence="1">Uncharacterized protein</fullName>
    </submittedName>
</protein>
<name>A0A8X6TXT7_NEPPI</name>
<dbReference type="EMBL" id="BMAW01067177">
    <property type="protein sequence ID" value="GFT58453.1"/>
    <property type="molecule type" value="Genomic_DNA"/>
</dbReference>
<dbReference type="AlphaFoldDB" id="A0A8X6TXT7"/>